<dbReference type="Pfam" id="PF22016">
    <property type="entry name" value="DUF6933"/>
    <property type="match status" value="1"/>
</dbReference>
<name>A0A1H5VN81_9GAMM</name>
<evidence type="ECO:0000313" key="3">
    <source>
        <dbReference type="Proteomes" id="UP000236745"/>
    </source>
</evidence>
<gene>
    <name evidence="2" type="ORF">SAMN05444390_101780</name>
</gene>
<dbReference type="AlphaFoldDB" id="A0A1H5VN81"/>
<sequence>MRIHVTKKLAEKLKKSGFEISDSTEENPALLGEWHANITTIQHRQCLVFTHDQTRFSVVLIGVTQKKLKELTFWFSDMLGNTMLKLGYPAELMERAVSSFTELSFDTQCSRSIQGTLKNTILDLEAFTWDGCHIMDLAPYSVSASLCECPRSVKGAVKREYLIPANAMRKLLEDLPGPNETRH</sequence>
<dbReference type="OrthoDB" id="9801392at2"/>
<protein>
    <recommendedName>
        <fullName evidence="1">DUF6933 domain-containing protein</fullName>
    </recommendedName>
</protein>
<keyword evidence="3" id="KW-1185">Reference proteome</keyword>
<accession>A0A1H5VN81</accession>
<feature type="domain" description="DUF6933" evidence="1">
    <location>
        <begin position="3"/>
        <end position="165"/>
    </location>
</feature>
<dbReference type="InterPro" id="IPR053864">
    <property type="entry name" value="DUF6933"/>
</dbReference>
<reference evidence="2 3" key="1">
    <citation type="submission" date="2016-10" db="EMBL/GenBank/DDBJ databases">
        <authorList>
            <person name="de Groot N.N."/>
        </authorList>
    </citation>
    <scope>NUCLEOTIDE SEQUENCE [LARGE SCALE GENOMIC DNA]</scope>
    <source>
        <strain evidence="2 3">DSM 22012</strain>
    </source>
</reference>
<organism evidence="2 3">
    <name type="scientific">Marinobacterium lutimaris</name>
    <dbReference type="NCBI Taxonomy" id="568106"/>
    <lineage>
        <taxon>Bacteria</taxon>
        <taxon>Pseudomonadati</taxon>
        <taxon>Pseudomonadota</taxon>
        <taxon>Gammaproteobacteria</taxon>
        <taxon>Oceanospirillales</taxon>
        <taxon>Oceanospirillaceae</taxon>
        <taxon>Marinobacterium</taxon>
    </lineage>
</organism>
<dbReference type="RefSeq" id="WP_104001738.1">
    <property type="nucleotide sequence ID" value="NZ_FNVQ01000001.1"/>
</dbReference>
<evidence type="ECO:0000313" key="2">
    <source>
        <dbReference type="EMBL" id="SEF88476.1"/>
    </source>
</evidence>
<dbReference type="Proteomes" id="UP000236745">
    <property type="component" value="Unassembled WGS sequence"/>
</dbReference>
<evidence type="ECO:0000259" key="1">
    <source>
        <dbReference type="Pfam" id="PF22016"/>
    </source>
</evidence>
<dbReference type="EMBL" id="FNVQ01000001">
    <property type="protein sequence ID" value="SEF88476.1"/>
    <property type="molecule type" value="Genomic_DNA"/>
</dbReference>
<proteinExistence type="predicted"/>